<dbReference type="AlphaFoldDB" id="A0A655FXY6"/>
<sequence length="62" mass="6556">MVATTTATNSEIASSTVSLAARYSQNRSGVETIAPIVRSCFSKNTVPPTKKNPMIAISPTRT</sequence>
<name>A0A655FXY6_MYCTX</name>
<organism evidence="1 2">
    <name type="scientific">Mycobacterium tuberculosis</name>
    <dbReference type="NCBI Taxonomy" id="1773"/>
    <lineage>
        <taxon>Bacteria</taxon>
        <taxon>Bacillati</taxon>
        <taxon>Actinomycetota</taxon>
        <taxon>Actinomycetes</taxon>
        <taxon>Mycobacteriales</taxon>
        <taxon>Mycobacteriaceae</taxon>
        <taxon>Mycobacterium</taxon>
        <taxon>Mycobacterium tuberculosis complex</taxon>
    </lineage>
</organism>
<dbReference type="Proteomes" id="UP000039217">
    <property type="component" value="Unassembled WGS sequence"/>
</dbReference>
<evidence type="ECO:0000313" key="1">
    <source>
        <dbReference type="EMBL" id="CNW76204.1"/>
    </source>
</evidence>
<reference evidence="1 2" key="1">
    <citation type="submission" date="2015-03" db="EMBL/GenBank/DDBJ databases">
        <authorList>
            <consortium name="Pathogen Informatics"/>
        </authorList>
    </citation>
    <scope>NUCLEOTIDE SEQUENCE [LARGE SCALE GENOMIC DNA]</scope>
    <source>
        <strain evidence="1 2">D00501624</strain>
    </source>
</reference>
<protein>
    <submittedName>
        <fullName evidence="1">Uncharacterized protein</fullName>
    </submittedName>
</protein>
<gene>
    <name evidence="1" type="ORF">ERS007661_04253</name>
</gene>
<dbReference type="EMBL" id="CQQC01002368">
    <property type="protein sequence ID" value="CNW76204.1"/>
    <property type="molecule type" value="Genomic_DNA"/>
</dbReference>
<accession>A0A655FXY6</accession>
<evidence type="ECO:0000313" key="2">
    <source>
        <dbReference type="Proteomes" id="UP000039217"/>
    </source>
</evidence>
<proteinExistence type="predicted"/>